<proteinExistence type="predicted"/>
<gene>
    <name evidence="1" type="ORF">JEICAKEA_00016</name>
</gene>
<evidence type="ECO:0008006" key="2">
    <source>
        <dbReference type="Google" id="ProtNLM"/>
    </source>
</evidence>
<evidence type="ECO:0000313" key="1">
    <source>
        <dbReference type="EMBL" id="QNO54406.1"/>
    </source>
</evidence>
<reference evidence="1" key="1">
    <citation type="submission" date="2020-06" db="EMBL/GenBank/DDBJ databases">
        <title>Unique genomic features of the anaerobic methanotrophic archaea.</title>
        <authorList>
            <person name="Chadwick G.L."/>
            <person name="Skennerton C.T."/>
            <person name="Laso-Perez R."/>
            <person name="Leu A.O."/>
            <person name="Speth D.R."/>
            <person name="Yu H."/>
            <person name="Morgan-Lang C."/>
            <person name="Hatzenpichler R."/>
            <person name="Goudeau D."/>
            <person name="Malmstrom R."/>
            <person name="Brazelton W.J."/>
            <person name="Woyke T."/>
            <person name="Hallam S.J."/>
            <person name="Tyson G.W."/>
            <person name="Wegener G."/>
            <person name="Boetius A."/>
            <person name="Orphan V."/>
        </authorList>
    </citation>
    <scope>NUCLEOTIDE SEQUENCE</scope>
</reference>
<dbReference type="AlphaFoldDB" id="A0A7G9Z2C2"/>
<accession>A0A7G9Z2C2</accession>
<name>A0A7G9Z2C2_9EURY</name>
<protein>
    <recommendedName>
        <fullName evidence="2">LIM zinc-binding domain-containing protein</fullName>
    </recommendedName>
</protein>
<sequence length="50" mass="5532">MEKSVKTNIKCEKCGKPISGDVYEFGGVKLCEDCYLDDVIASQPKKCAMK</sequence>
<dbReference type="EMBL" id="MT631578">
    <property type="protein sequence ID" value="QNO54406.1"/>
    <property type="molecule type" value="Genomic_DNA"/>
</dbReference>
<organism evidence="1">
    <name type="scientific">Candidatus Methanophaga sp. ANME-1 ERB7</name>
    <dbReference type="NCBI Taxonomy" id="2759913"/>
    <lineage>
        <taxon>Archaea</taxon>
        <taxon>Methanobacteriati</taxon>
        <taxon>Methanobacteriota</taxon>
        <taxon>Stenosarchaea group</taxon>
        <taxon>Methanomicrobia</taxon>
        <taxon>Candidatus Methanophagales</taxon>
        <taxon>Candidatus Methanophagaceae</taxon>
        <taxon>Candidatus Methanophaga</taxon>
    </lineage>
</organism>
<dbReference type="Gene3D" id="2.10.110.10">
    <property type="entry name" value="Cysteine Rich Protein"/>
    <property type="match status" value="1"/>
</dbReference>